<evidence type="ECO:0000313" key="3">
    <source>
        <dbReference type="Proteomes" id="UP000680206"/>
    </source>
</evidence>
<keyword evidence="1" id="KW-1133">Transmembrane helix</keyword>
<feature type="transmembrane region" description="Helical" evidence="1">
    <location>
        <begin position="30"/>
        <end position="50"/>
    </location>
</feature>
<proteinExistence type="predicted"/>
<dbReference type="Proteomes" id="UP000680206">
    <property type="component" value="Unassembled WGS sequence"/>
</dbReference>
<keyword evidence="1" id="KW-0472">Membrane</keyword>
<name>A0ABS3S6U5_9ACTN</name>
<protein>
    <submittedName>
        <fullName evidence="2">Uncharacterized protein</fullName>
    </submittedName>
</protein>
<gene>
    <name evidence="2" type="ORF">J4709_44890</name>
</gene>
<organism evidence="2 3">
    <name type="scientific">Actinomadura violacea</name>
    <dbReference type="NCBI Taxonomy" id="2819934"/>
    <lineage>
        <taxon>Bacteria</taxon>
        <taxon>Bacillati</taxon>
        <taxon>Actinomycetota</taxon>
        <taxon>Actinomycetes</taxon>
        <taxon>Streptosporangiales</taxon>
        <taxon>Thermomonosporaceae</taxon>
        <taxon>Actinomadura</taxon>
    </lineage>
</organism>
<evidence type="ECO:0000313" key="2">
    <source>
        <dbReference type="EMBL" id="MBO2464730.1"/>
    </source>
</evidence>
<evidence type="ECO:0000256" key="1">
    <source>
        <dbReference type="SAM" id="Phobius"/>
    </source>
</evidence>
<reference evidence="2 3" key="1">
    <citation type="submission" date="2021-03" db="EMBL/GenBank/DDBJ databases">
        <title>Actinomadura violae sp. nov., isolated from lichen in Thailand.</title>
        <authorList>
            <person name="Kanchanasin P."/>
            <person name="Saeng-In P."/>
            <person name="Phongsopitanun W."/>
            <person name="Yuki M."/>
            <person name="Kudo T."/>
            <person name="Ohkuma M."/>
            <person name="Tanasupawat S."/>
        </authorList>
    </citation>
    <scope>NUCLEOTIDE SEQUENCE [LARGE SCALE GENOMIC DNA]</scope>
    <source>
        <strain evidence="2 3">LCR2-06</strain>
    </source>
</reference>
<dbReference type="RefSeq" id="WP_208251502.1">
    <property type="nucleotide sequence ID" value="NZ_JAGEPF010000038.1"/>
</dbReference>
<keyword evidence="1" id="KW-0812">Transmembrane</keyword>
<accession>A0ABS3S6U5</accession>
<comment type="caution">
    <text evidence="2">The sequence shown here is derived from an EMBL/GenBank/DDBJ whole genome shotgun (WGS) entry which is preliminary data.</text>
</comment>
<dbReference type="EMBL" id="JAGEPF010000038">
    <property type="protein sequence ID" value="MBO2464730.1"/>
    <property type="molecule type" value="Genomic_DNA"/>
</dbReference>
<keyword evidence="3" id="KW-1185">Reference proteome</keyword>
<sequence>MKIGGGGVGNASRRRICPGSGCFLSSMTDLLLVALTVAVFALLGLAAKAVGRL</sequence>